<reference evidence="3" key="2">
    <citation type="submission" date="2017-10" db="EMBL/GenBank/DDBJ databases">
        <title>Staphylococcus edaphicus sp. nov., isolated in Antarctica, harbouring mecC gene and genomic islands essential in adaptation to extreme environment.</title>
        <authorList>
            <person name="Pantucek R."/>
            <person name="Sedlacek I."/>
            <person name="Indrakova A."/>
            <person name="Vrbovska V."/>
            <person name="Maslanova I."/>
            <person name="Kovarovic V."/>
            <person name="Svec P."/>
            <person name="Kralova S."/>
            <person name="Kristofova L."/>
            <person name="Keklakova J."/>
            <person name="Petras P."/>
            <person name="Doskar J."/>
        </authorList>
    </citation>
    <scope>NUCLEOTIDE SEQUENCE [LARGE SCALE GENOMIC DNA]</scope>
    <source>
        <strain evidence="3">CCM 5085</strain>
    </source>
</reference>
<gene>
    <name evidence="1" type="ORF">BTJ66_08185</name>
    <name evidence="2" type="ORF">MNY58_11790</name>
</gene>
<evidence type="ECO:0000313" key="4">
    <source>
        <dbReference type="Proteomes" id="UP001056588"/>
    </source>
</evidence>
<evidence type="ECO:0000313" key="3">
    <source>
        <dbReference type="Proteomes" id="UP000223828"/>
    </source>
</evidence>
<dbReference type="Gene3D" id="3.30.70.100">
    <property type="match status" value="1"/>
</dbReference>
<dbReference type="InterPro" id="IPR014910">
    <property type="entry name" value="YdhR"/>
</dbReference>
<dbReference type="RefSeq" id="WP_099090482.1">
    <property type="nucleotide sequence ID" value="NZ_CP093217.1"/>
</dbReference>
<dbReference type="Proteomes" id="UP001056588">
    <property type="component" value="Chromosome"/>
</dbReference>
<sequence>MVTILQVDFPLDGPFGEAMAQEFKDLAVSINDEPGFLWKIWTENEAEKEAGGIYAFDSNEHAQQYLTMHRARLKSLGVIQVNAKLFKINNGLTTITNGRID</sequence>
<proteinExistence type="predicted"/>
<dbReference type="Pfam" id="PF08803">
    <property type="entry name" value="ydhR"/>
    <property type="match status" value="1"/>
</dbReference>
<organism evidence="1 3">
    <name type="scientific">Staphylococcus edaphicus</name>
    <dbReference type="NCBI Taxonomy" id="1955013"/>
    <lineage>
        <taxon>Bacteria</taxon>
        <taxon>Bacillati</taxon>
        <taxon>Bacillota</taxon>
        <taxon>Bacilli</taxon>
        <taxon>Bacillales</taxon>
        <taxon>Staphylococcaceae</taxon>
        <taxon>Staphylococcus</taxon>
    </lineage>
</organism>
<reference evidence="2" key="4">
    <citation type="submission" date="2022-03" db="EMBL/GenBank/DDBJ databases">
        <title>Complete Genome Sequence of Staphylococcus edaphicus strain CCM 8731.</title>
        <authorList>
            <person name="Rimmer C.O."/>
            <person name="Thomas J.C."/>
        </authorList>
    </citation>
    <scope>NUCLEOTIDE SEQUENCE</scope>
    <source>
        <strain evidence="2">CCM 8731</strain>
    </source>
</reference>
<reference evidence="1" key="1">
    <citation type="journal article" date="2017" name="Appl. Environ. Microbiol.">
        <title>Staphylococcus edaphicus sp. nov., isolated in Antarctica, harbours mecC gene and genomic islands with suspected role in adaptation to extreme environment.</title>
        <authorList>
            <person name="Pantucek R."/>
            <person name="Sedlacek I."/>
            <person name="Indrakova A."/>
            <person name="Vrbovska V."/>
            <person name="Maslanova I."/>
            <person name="Kovarovic V."/>
            <person name="Svec P."/>
            <person name="Kralova S."/>
            <person name="Kristofova L."/>
            <person name="Keklakova J."/>
            <person name="Petras P."/>
            <person name="Doskar J."/>
        </authorList>
    </citation>
    <scope>NUCLEOTIDE SEQUENCE</scope>
    <source>
        <strain evidence="1">CCM 8730</strain>
    </source>
</reference>
<dbReference type="GO" id="GO:0004497">
    <property type="term" value="F:monooxygenase activity"/>
    <property type="evidence" value="ECO:0007669"/>
    <property type="project" value="UniProtKB-KW"/>
</dbReference>
<accession>A0A2C6WMW6</accession>
<keyword evidence="4" id="KW-1185">Reference proteome</keyword>
<dbReference type="EMBL" id="MRZN01000012">
    <property type="protein sequence ID" value="PHK49425.1"/>
    <property type="molecule type" value="Genomic_DNA"/>
</dbReference>
<reference evidence="1" key="3">
    <citation type="submission" date="2017-10" db="EMBL/GenBank/DDBJ databases">
        <authorList>
            <person name="Vrbovska V."/>
            <person name="Kovarovic V."/>
            <person name="Indrakova A."/>
        </authorList>
    </citation>
    <scope>NUCLEOTIDE SEQUENCE</scope>
    <source>
        <strain evidence="1">CCM 8730</strain>
    </source>
</reference>
<dbReference type="Proteomes" id="UP000223828">
    <property type="component" value="Unassembled WGS sequence"/>
</dbReference>
<name>A0A2C6WMW6_9STAP</name>
<evidence type="ECO:0000313" key="2">
    <source>
        <dbReference type="EMBL" id="UQW81248.1"/>
    </source>
</evidence>
<dbReference type="EMBL" id="CP093217">
    <property type="protein sequence ID" value="UQW81248.1"/>
    <property type="molecule type" value="Genomic_DNA"/>
</dbReference>
<dbReference type="PANTHER" id="PTHR39169">
    <property type="match status" value="1"/>
</dbReference>
<protein>
    <submittedName>
        <fullName evidence="1">Monooxygenase</fullName>
    </submittedName>
</protein>
<evidence type="ECO:0000313" key="1">
    <source>
        <dbReference type="EMBL" id="PHK49425.1"/>
    </source>
</evidence>
<dbReference type="NCBIfam" id="NF008333">
    <property type="entry name" value="PRK11118.1"/>
    <property type="match status" value="1"/>
</dbReference>
<keyword evidence="1" id="KW-0560">Oxidoreductase</keyword>
<dbReference type="SUPFAM" id="SSF54909">
    <property type="entry name" value="Dimeric alpha+beta barrel"/>
    <property type="match status" value="1"/>
</dbReference>
<dbReference type="AlphaFoldDB" id="A0A2C6WMW6"/>
<dbReference type="PANTHER" id="PTHR39169:SF1">
    <property type="entry name" value="MONOOXYGENASE YDHR-RELATED"/>
    <property type="match status" value="1"/>
</dbReference>
<keyword evidence="1" id="KW-0503">Monooxygenase</keyword>
<dbReference type="InterPro" id="IPR011008">
    <property type="entry name" value="Dimeric_a/b-barrel"/>
</dbReference>
<dbReference type="OrthoDB" id="1440627at2"/>